<evidence type="ECO:0000259" key="7">
    <source>
        <dbReference type="Pfam" id="PF14322"/>
    </source>
</evidence>
<sequence length="553" mass="62449">MKNRFIYISGLLTLSVFSGCEKEFLERPPQDTLVDANFFKTDAQLLAASAPLYSVVWKDYVDKASWALGDLRAGTTMRAWGYRDDVLFNTTEVSTSNSEAYRAFWIVVGQANTLIQNVERYAGPEVSEDIKKHVIAEARFMRATAYSFLVMNYGAVPIIENNIALLNDPEVKRNTVESVWEFITRDYVYAAENLPANAVAAGRVSQWSAEGMLARTYLTRAGLGGSMNQEYLDLAKQYAERVITMSGHTLLPDYADLFRYPYDNNAESLFEQQWVFTTNYGYRNTMVSQITYSNDIANGDGWGGDLGASWWQLSLYDGLFEDGFTNDERLKATYMLPGFHYPEISQTVRDAEGNASEQELVFPAPGADADNSFASIKKYVVGKADDLGGQAGQQNYPTDTYMLRLAEMYLIYADAVLGSSESTNDAKALEYVNVIRSRAGVAPLEESLTWQDVFEERMKEFAMEGLAWYDLVRIHYYNPQRAYDIVNSQDRGLFVVHPNRMPNPTSWEFEKTSWFTERTATANSGNFLLPIPASESSQAPWLRDEPVAYEFGE</sequence>
<evidence type="ECO:0000313" key="8">
    <source>
        <dbReference type="EMBL" id="GAA4438707.1"/>
    </source>
</evidence>
<dbReference type="EMBL" id="BAABHC010000016">
    <property type="protein sequence ID" value="GAA4438707.1"/>
    <property type="molecule type" value="Genomic_DNA"/>
</dbReference>
<evidence type="ECO:0000256" key="4">
    <source>
        <dbReference type="ARBA" id="ARBA00023136"/>
    </source>
</evidence>
<evidence type="ECO:0000256" key="2">
    <source>
        <dbReference type="ARBA" id="ARBA00006275"/>
    </source>
</evidence>
<dbReference type="InterPro" id="IPR011990">
    <property type="entry name" value="TPR-like_helical_dom_sf"/>
</dbReference>
<organism evidence="8 9">
    <name type="scientific">Pontibacter saemangeumensis</name>
    <dbReference type="NCBI Taxonomy" id="1084525"/>
    <lineage>
        <taxon>Bacteria</taxon>
        <taxon>Pseudomonadati</taxon>
        <taxon>Bacteroidota</taxon>
        <taxon>Cytophagia</taxon>
        <taxon>Cytophagales</taxon>
        <taxon>Hymenobacteraceae</taxon>
        <taxon>Pontibacter</taxon>
    </lineage>
</organism>
<dbReference type="InterPro" id="IPR033985">
    <property type="entry name" value="SusD-like_N"/>
</dbReference>
<name>A0ABP8LY98_9BACT</name>
<dbReference type="Proteomes" id="UP001500552">
    <property type="component" value="Unassembled WGS sequence"/>
</dbReference>
<comment type="similarity">
    <text evidence="2">Belongs to the SusD family.</text>
</comment>
<dbReference type="Pfam" id="PF07980">
    <property type="entry name" value="SusD_RagB"/>
    <property type="match status" value="1"/>
</dbReference>
<dbReference type="InterPro" id="IPR012944">
    <property type="entry name" value="SusD_RagB_dom"/>
</dbReference>
<evidence type="ECO:0000256" key="3">
    <source>
        <dbReference type="ARBA" id="ARBA00022729"/>
    </source>
</evidence>
<proteinExistence type="inferred from homology"/>
<feature type="domain" description="SusD-like N-terminal" evidence="7">
    <location>
        <begin position="94"/>
        <end position="218"/>
    </location>
</feature>
<evidence type="ECO:0000259" key="6">
    <source>
        <dbReference type="Pfam" id="PF07980"/>
    </source>
</evidence>
<dbReference type="Pfam" id="PF14322">
    <property type="entry name" value="SusD-like_3"/>
    <property type="match status" value="1"/>
</dbReference>
<dbReference type="PROSITE" id="PS51257">
    <property type="entry name" value="PROKAR_LIPOPROTEIN"/>
    <property type="match status" value="1"/>
</dbReference>
<evidence type="ECO:0000256" key="5">
    <source>
        <dbReference type="ARBA" id="ARBA00023237"/>
    </source>
</evidence>
<reference evidence="9" key="1">
    <citation type="journal article" date="2019" name="Int. J. Syst. Evol. Microbiol.">
        <title>The Global Catalogue of Microorganisms (GCM) 10K type strain sequencing project: providing services to taxonomists for standard genome sequencing and annotation.</title>
        <authorList>
            <consortium name="The Broad Institute Genomics Platform"/>
            <consortium name="The Broad Institute Genome Sequencing Center for Infectious Disease"/>
            <person name="Wu L."/>
            <person name="Ma J."/>
        </authorList>
    </citation>
    <scope>NUCLEOTIDE SEQUENCE [LARGE SCALE GENOMIC DNA]</scope>
    <source>
        <strain evidence="9">JCM 17926</strain>
    </source>
</reference>
<keyword evidence="3" id="KW-0732">Signal</keyword>
<accession>A0ABP8LY98</accession>
<keyword evidence="4" id="KW-0472">Membrane</keyword>
<comment type="caution">
    <text evidence="8">The sequence shown here is derived from an EMBL/GenBank/DDBJ whole genome shotgun (WGS) entry which is preliminary data.</text>
</comment>
<evidence type="ECO:0000313" key="9">
    <source>
        <dbReference type="Proteomes" id="UP001500552"/>
    </source>
</evidence>
<evidence type="ECO:0000256" key="1">
    <source>
        <dbReference type="ARBA" id="ARBA00004442"/>
    </source>
</evidence>
<comment type="subcellular location">
    <subcellularLocation>
        <location evidence="1">Cell outer membrane</location>
    </subcellularLocation>
</comment>
<keyword evidence="9" id="KW-1185">Reference proteome</keyword>
<protein>
    <submittedName>
        <fullName evidence="8">RagB/SusD family nutrient uptake outer membrane protein</fullName>
    </submittedName>
</protein>
<dbReference type="RefSeq" id="WP_345160784.1">
    <property type="nucleotide sequence ID" value="NZ_BAABHC010000016.1"/>
</dbReference>
<gene>
    <name evidence="8" type="ORF">GCM10023188_34450</name>
</gene>
<dbReference type="SUPFAM" id="SSF48452">
    <property type="entry name" value="TPR-like"/>
    <property type="match status" value="1"/>
</dbReference>
<dbReference type="Gene3D" id="1.25.40.390">
    <property type="match status" value="1"/>
</dbReference>
<feature type="domain" description="RagB/SusD" evidence="6">
    <location>
        <begin position="267"/>
        <end position="540"/>
    </location>
</feature>
<keyword evidence="5" id="KW-0998">Cell outer membrane</keyword>